<reference evidence="2" key="2">
    <citation type="submission" date="2015-01" db="EMBL/GenBank/DDBJ databases">
        <title>Evolutionary Origins and Diversification of the Mycorrhizal Mutualists.</title>
        <authorList>
            <consortium name="DOE Joint Genome Institute"/>
            <consortium name="Mycorrhizal Genomics Consortium"/>
            <person name="Kohler A."/>
            <person name="Kuo A."/>
            <person name="Nagy L.G."/>
            <person name="Floudas D."/>
            <person name="Copeland A."/>
            <person name="Barry K.W."/>
            <person name="Cichocki N."/>
            <person name="Veneault-Fourrey C."/>
            <person name="LaButti K."/>
            <person name="Lindquist E.A."/>
            <person name="Lipzen A."/>
            <person name="Lundell T."/>
            <person name="Morin E."/>
            <person name="Murat C."/>
            <person name="Riley R."/>
            <person name="Ohm R."/>
            <person name="Sun H."/>
            <person name="Tunlid A."/>
            <person name="Henrissat B."/>
            <person name="Grigoriev I.V."/>
            <person name="Hibbett D.S."/>
            <person name="Martin F."/>
        </authorList>
    </citation>
    <scope>NUCLEOTIDE SEQUENCE [LARGE SCALE GENOMIC DNA]</scope>
    <source>
        <strain evidence="2">Foug A</strain>
    </source>
</reference>
<dbReference type="AlphaFoldDB" id="A0A0C3D1G9"/>
<keyword evidence="2" id="KW-1185">Reference proteome</keyword>
<dbReference type="InParanoid" id="A0A0C3D1G9"/>
<accession>A0A0C3D1G9</accession>
<protein>
    <submittedName>
        <fullName evidence="1">Uncharacterized protein</fullName>
    </submittedName>
</protein>
<sequence length="81" mass="9034">MFLAAAVPRVLKKIEPFWICHPIRSLTCVFISYRVTCCYMAVSPTLLLHGGKVSRRYGGLLSIFISLTPATPHVTSESDQH</sequence>
<dbReference type="HOGENOM" id="CLU_2575269_0_0_1"/>
<reference evidence="1 2" key="1">
    <citation type="submission" date="2014-04" db="EMBL/GenBank/DDBJ databases">
        <authorList>
            <consortium name="DOE Joint Genome Institute"/>
            <person name="Kuo A."/>
            <person name="Kohler A."/>
            <person name="Nagy L.G."/>
            <person name="Floudas D."/>
            <person name="Copeland A."/>
            <person name="Barry K.W."/>
            <person name="Cichocki N."/>
            <person name="Veneault-Fourrey C."/>
            <person name="LaButti K."/>
            <person name="Lindquist E.A."/>
            <person name="Lipzen A."/>
            <person name="Lundell T."/>
            <person name="Morin E."/>
            <person name="Murat C."/>
            <person name="Sun H."/>
            <person name="Tunlid A."/>
            <person name="Henrissat B."/>
            <person name="Grigoriev I.V."/>
            <person name="Hibbett D.S."/>
            <person name="Martin F."/>
            <person name="Nordberg H.P."/>
            <person name="Cantor M.N."/>
            <person name="Hua S.X."/>
        </authorList>
    </citation>
    <scope>NUCLEOTIDE SEQUENCE [LARGE SCALE GENOMIC DNA]</scope>
    <source>
        <strain evidence="1 2">Foug A</strain>
    </source>
</reference>
<organism evidence="1 2">
    <name type="scientific">Scleroderma citrinum Foug A</name>
    <dbReference type="NCBI Taxonomy" id="1036808"/>
    <lineage>
        <taxon>Eukaryota</taxon>
        <taxon>Fungi</taxon>
        <taxon>Dikarya</taxon>
        <taxon>Basidiomycota</taxon>
        <taxon>Agaricomycotina</taxon>
        <taxon>Agaricomycetes</taxon>
        <taxon>Agaricomycetidae</taxon>
        <taxon>Boletales</taxon>
        <taxon>Sclerodermatineae</taxon>
        <taxon>Sclerodermataceae</taxon>
        <taxon>Scleroderma</taxon>
    </lineage>
</organism>
<dbReference type="EMBL" id="KN822551">
    <property type="protein sequence ID" value="KIM50259.1"/>
    <property type="molecule type" value="Genomic_DNA"/>
</dbReference>
<evidence type="ECO:0000313" key="1">
    <source>
        <dbReference type="EMBL" id="KIM50259.1"/>
    </source>
</evidence>
<dbReference type="Proteomes" id="UP000053989">
    <property type="component" value="Unassembled WGS sequence"/>
</dbReference>
<evidence type="ECO:0000313" key="2">
    <source>
        <dbReference type="Proteomes" id="UP000053989"/>
    </source>
</evidence>
<proteinExistence type="predicted"/>
<name>A0A0C3D1G9_9AGAM</name>
<gene>
    <name evidence="1" type="ORF">SCLCIDRAFT_926893</name>
</gene>